<gene>
    <name evidence="1" type="ORF">PIB30_000280</name>
</gene>
<proteinExistence type="predicted"/>
<reference evidence="1 2" key="1">
    <citation type="journal article" date="2023" name="Plants (Basel)">
        <title>Bridging the Gap: Combining Genomics and Transcriptomics Approaches to Understand Stylosanthes scabra, an Orphan Legume from the Brazilian Caatinga.</title>
        <authorList>
            <person name="Ferreira-Neto J.R.C."/>
            <person name="da Silva M.D."/>
            <person name="Binneck E."/>
            <person name="de Melo N.F."/>
            <person name="da Silva R.H."/>
            <person name="de Melo A.L.T.M."/>
            <person name="Pandolfi V."/>
            <person name="Bustamante F.O."/>
            <person name="Brasileiro-Vidal A.C."/>
            <person name="Benko-Iseppon A.M."/>
        </authorList>
    </citation>
    <scope>NUCLEOTIDE SEQUENCE [LARGE SCALE GENOMIC DNA]</scope>
    <source>
        <tissue evidence="1">Leaves</tissue>
    </source>
</reference>
<dbReference type="Proteomes" id="UP001341840">
    <property type="component" value="Unassembled WGS sequence"/>
</dbReference>
<sequence>MSQWVRRPFNKAWWRRLGCSSSWCVCEGENIPAINDYIPRLHKIKDVLSWNWYAKMMLIQRTANGVVCDYIQLLSLNTIILSEMLAGMSLSPFYFKTLL</sequence>
<evidence type="ECO:0000313" key="1">
    <source>
        <dbReference type="EMBL" id="MED6142715.1"/>
    </source>
</evidence>
<name>A0ABU6T2Y9_9FABA</name>
<accession>A0ABU6T2Y9</accession>
<evidence type="ECO:0000313" key="2">
    <source>
        <dbReference type="Proteomes" id="UP001341840"/>
    </source>
</evidence>
<protein>
    <submittedName>
        <fullName evidence="1">Uncharacterized protein</fullName>
    </submittedName>
</protein>
<organism evidence="1 2">
    <name type="scientific">Stylosanthes scabra</name>
    <dbReference type="NCBI Taxonomy" id="79078"/>
    <lineage>
        <taxon>Eukaryota</taxon>
        <taxon>Viridiplantae</taxon>
        <taxon>Streptophyta</taxon>
        <taxon>Embryophyta</taxon>
        <taxon>Tracheophyta</taxon>
        <taxon>Spermatophyta</taxon>
        <taxon>Magnoliopsida</taxon>
        <taxon>eudicotyledons</taxon>
        <taxon>Gunneridae</taxon>
        <taxon>Pentapetalae</taxon>
        <taxon>rosids</taxon>
        <taxon>fabids</taxon>
        <taxon>Fabales</taxon>
        <taxon>Fabaceae</taxon>
        <taxon>Papilionoideae</taxon>
        <taxon>50 kb inversion clade</taxon>
        <taxon>dalbergioids sensu lato</taxon>
        <taxon>Dalbergieae</taxon>
        <taxon>Pterocarpus clade</taxon>
        <taxon>Stylosanthes</taxon>
    </lineage>
</organism>
<comment type="caution">
    <text evidence="1">The sequence shown here is derived from an EMBL/GenBank/DDBJ whole genome shotgun (WGS) entry which is preliminary data.</text>
</comment>
<dbReference type="EMBL" id="JASCZI010090622">
    <property type="protein sequence ID" value="MED6142715.1"/>
    <property type="molecule type" value="Genomic_DNA"/>
</dbReference>
<keyword evidence="2" id="KW-1185">Reference proteome</keyword>